<evidence type="ECO:0000256" key="2">
    <source>
        <dbReference type="ARBA" id="ARBA00022801"/>
    </source>
</evidence>
<dbReference type="EMBL" id="JAGQHS010000117">
    <property type="protein sequence ID" value="MCA9757739.1"/>
    <property type="molecule type" value="Genomic_DNA"/>
</dbReference>
<feature type="compositionally biased region" description="Low complexity" evidence="5">
    <location>
        <begin position="81"/>
        <end position="91"/>
    </location>
</feature>
<dbReference type="InterPro" id="IPR004843">
    <property type="entry name" value="Calcineurin-like_PHP"/>
</dbReference>
<dbReference type="InterPro" id="IPR050884">
    <property type="entry name" value="CNP_phosphodiesterase-III"/>
</dbReference>
<sequence length="262" mass="27938">LLPRLERIVDRIGTRVASGERLDLVVFTGDQVQDVPEAYPTFLGAIAQLNVPVAFVPGNHDHRDGFARYLSPLQGAVPANAANAPSDAGAVPSNAANAPSGAGTVPSDAAEENSLFRCLHIGSTRILLLDSLWDGQVEGRIGPRQLEWIDATLRDAAAELTLVFVHHPPIPTGVDWLDPHVITDGDELVEILSTHAVESLFFGHVHQPMTLRRAGLVAVSAPATSFGFGGDGKAPVILEDPPALRWIEVDGRNVRSRVETVG</sequence>
<evidence type="ECO:0000259" key="6">
    <source>
        <dbReference type="Pfam" id="PF00149"/>
    </source>
</evidence>
<dbReference type="InterPro" id="IPR029052">
    <property type="entry name" value="Metallo-depent_PP-like"/>
</dbReference>
<comment type="caution">
    <text evidence="7">The sequence shown here is derived from an EMBL/GenBank/DDBJ whole genome shotgun (WGS) entry which is preliminary data.</text>
</comment>
<evidence type="ECO:0000256" key="5">
    <source>
        <dbReference type="SAM" id="MobiDB-lite"/>
    </source>
</evidence>
<feature type="region of interest" description="Disordered" evidence="5">
    <location>
        <begin position="81"/>
        <end position="107"/>
    </location>
</feature>
<evidence type="ECO:0000256" key="1">
    <source>
        <dbReference type="ARBA" id="ARBA00022723"/>
    </source>
</evidence>
<feature type="domain" description="Calcineurin-like phosphoesterase" evidence="6">
    <location>
        <begin position="3"/>
        <end position="208"/>
    </location>
</feature>
<keyword evidence="2" id="KW-0378">Hydrolase</keyword>
<feature type="non-terminal residue" evidence="7">
    <location>
        <position position="1"/>
    </location>
</feature>
<dbReference type="AlphaFoldDB" id="A0A956NIK1"/>
<dbReference type="PANTHER" id="PTHR42988:SF2">
    <property type="entry name" value="CYCLIC NUCLEOTIDE PHOSPHODIESTERASE CBUA0032-RELATED"/>
    <property type="match status" value="1"/>
</dbReference>
<keyword evidence="1" id="KW-0479">Metal-binding</keyword>
<name>A0A956NIK1_UNCEI</name>
<accession>A0A956NIK1</accession>
<dbReference type="GO" id="GO:0016787">
    <property type="term" value="F:hydrolase activity"/>
    <property type="evidence" value="ECO:0007669"/>
    <property type="project" value="UniProtKB-KW"/>
</dbReference>
<keyword evidence="3" id="KW-0408">Iron</keyword>
<dbReference type="Gene3D" id="3.60.21.10">
    <property type="match status" value="1"/>
</dbReference>
<comment type="similarity">
    <text evidence="4">Belongs to the cyclic nucleotide phosphodiesterase class-III family.</text>
</comment>
<dbReference type="Proteomes" id="UP000739538">
    <property type="component" value="Unassembled WGS sequence"/>
</dbReference>
<dbReference type="SUPFAM" id="SSF56300">
    <property type="entry name" value="Metallo-dependent phosphatases"/>
    <property type="match status" value="1"/>
</dbReference>
<evidence type="ECO:0000256" key="3">
    <source>
        <dbReference type="ARBA" id="ARBA00023004"/>
    </source>
</evidence>
<evidence type="ECO:0000313" key="7">
    <source>
        <dbReference type="EMBL" id="MCA9757739.1"/>
    </source>
</evidence>
<dbReference type="Pfam" id="PF00149">
    <property type="entry name" value="Metallophos"/>
    <property type="match status" value="1"/>
</dbReference>
<evidence type="ECO:0000256" key="4">
    <source>
        <dbReference type="ARBA" id="ARBA00025742"/>
    </source>
</evidence>
<organism evidence="7 8">
    <name type="scientific">Eiseniibacteriota bacterium</name>
    <dbReference type="NCBI Taxonomy" id="2212470"/>
    <lineage>
        <taxon>Bacteria</taxon>
        <taxon>Candidatus Eiseniibacteriota</taxon>
    </lineage>
</organism>
<dbReference type="PANTHER" id="PTHR42988">
    <property type="entry name" value="PHOSPHOHYDROLASE"/>
    <property type="match status" value="1"/>
</dbReference>
<reference evidence="7" key="1">
    <citation type="submission" date="2020-04" db="EMBL/GenBank/DDBJ databases">
        <authorList>
            <person name="Zhang T."/>
        </authorList>
    </citation>
    <scope>NUCLEOTIDE SEQUENCE</scope>
    <source>
        <strain evidence="7">HKST-UBA02</strain>
    </source>
</reference>
<dbReference type="GO" id="GO:0046872">
    <property type="term" value="F:metal ion binding"/>
    <property type="evidence" value="ECO:0007669"/>
    <property type="project" value="UniProtKB-KW"/>
</dbReference>
<reference evidence="7" key="2">
    <citation type="journal article" date="2021" name="Microbiome">
        <title>Successional dynamics and alternative stable states in a saline activated sludge microbial community over 9 years.</title>
        <authorList>
            <person name="Wang Y."/>
            <person name="Ye J."/>
            <person name="Ju F."/>
            <person name="Liu L."/>
            <person name="Boyd J.A."/>
            <person name="Deng Y."/>
            <person name="Parks D.H."/>
            <person name="Jiang X."/>
            <person name="Yin X."/>
            <person name="Woodcroft B.J."/>
            <person name="Tyson G.W."/>
            <person name="Hugenholtz P."/>
            <person name="Polz M.F."/>
            <person name="Zhang T."/>
        </authorList>
    </citation>
    <scope>NUCLEOTIDE SEQUENCE</scope>
    <source>
        <strain evidence="7">HKST-UBA02</strain>
    </source>
</reference>
<proteinExistence type="inferred from homology"/>
<gene>
    <name evidence="7" type="ORF">KDA27_18200</name>
</gene>
<evidence type="ECO:0000313" key="8">
    <source>
        <dbReference type="Proteomes" id="UP000739538"/>
    </source>
</evidence>
<protein>
    <submittedName>
        <fullName evidence="7">Metallophosphoesterase</fullName>
    </submittedName>
</protein>